<evidence type="ECO:0000256" key="3">
    <source>
        <dbReference type="ARBA" id="ARBA00022741"/>
    </source>
</evidence>
<evidence type="ECO:0000259" key="6">
    <source>
        <dbReference type="PROSITE" id="PS50011"/>
    </source>
</evidence>
<evidence type="ECO:0000256" key="1">
    <source>
        <dbReference type="ARBA" id="ARBA00022527"/>
    </source>
</evidence>
<dbReference type="Gene3D" id="3.30.200.20">
    <property type="entry name" value="Phosphorylase Kinase, domain 1"/>
    <property type="match status" value="1"/>
</dbReference>
<dbReference type="Proteomes" id="UP001158576">
    <property type="component" value="Chromosome XSR"/>
</dbReference>
<sequence length="187" mass="21235">MRILEQRFIIARGGKEGLGRRTVSILFWKKVGNEKKTKTRKNSLGKLPQREQSMTVLDHEHQGDLVTYSSAISDRFIVGDKVIARGKFGVVKRLEDRSTGKVFAGKFVKRGDVEREARLHSEVGVHPYIIGMEAFYRHRSEMVIVMELATRGDIFEYCVGKCPFTEDEAKEATRQVTSALERVCAIS</sequence>
<dbReference type="InterPro" id="IPR011009">
    <property type="entry name" value="Kinase-like_dom_sf"/>
</dbReference>
<keyword evidence="3" id="KW-0547">Nucleotide-binding</keyword>
<keyword evidence="5" id="KW-0067">ATP-binding</keyword>
<keyword evidence="2" id="KW-0808">Transferase</keyword>
<evidence type="ECO:0000256" key="2">
    <source>
        <dbReference type="ARBA" id="ARBA00022679"/>
    </source>
</evidence>
<gene>
    <name evidence="7" type="ORF">OKIOD_LOCUS6687</name>
</gene>
<dbReference type="PANTHER" id="PTHR24342:SF14">
    <property type="entry name" value="DEATH-ASSOCIATED PROTEIN KINASE DAPK-1"/>
    <property type="match status" value="1"/>
</dbReference>
<dbReference type="SUPFAM" id="SSF56112">
    <property type="entry name" value="Protein kinase-like (PK-like)"/>
    <property type="match status" value="1"/>
</dbReference>
<keyword evidence="8" id="KW-1185">Reference proteome</keyword>
<dbReference type="Pfam" id="PF00069">
    <property type="entry name" value="Pkinase"/>
    <property type="match status" value="1"/>
</dbReference>
<evidence type="ECO:0000256" key="5">
    <source>
        <dbReference type="ARBA" id="ARBA00022840"/>
    </source>
</evidence>
<dbReference type="Gene3D" id="1.10.510.10">
    <property type="entry name" value="Transferase(Phosphotransferase) domain 1"/>
    <property type="match status" value="1"/>
</dbReference>
<dbReference type="InterPro" id="IPR000719">
    <property type="entry name" value="Prot_kinase_dom"/>
</dbReference>
<evidence type="ECO:0000313" key="7">
    <source>
        <dbReference type="EMBL" id="CAG5097562.1"/>
    </source>
</evidence>
<keyword evidence="4" id="KW-0418">Kinase</keyword>
<evidence type="ECO:0000256" key="4">
    <source>
        <dbReference type="ARBA" id="ARBA00022777"/>
    </source>
</evidence>
<protein>
    <submittedName>
        <fullName evidence="7">Oidioi.mRNA.OKI2018_I69.XSR.g15129.t1.cds</fullName>
    </submittedName>
</protein>
<feature type="domain" description="Protein kinase" evidence="6">
    <location>
        <begin position="77"/>
        <end position="187"/>
    </location>
</feature>
<dbReference type="PANTHER" id="PTHR24342">
    <property type="entry name" value="SERINE/THREONINE-PROTEIN KINASE 17"/>
    <property type="match status" value="1"/>
</dbReference>
<dbReference type="PROSITE" id="PS50011">
    <property type="entry name" value="PROTEIN_KINASE_DOM"/>
    <property type="match status" value="1"/>
</dbReference>
<keyword evidence="1" id="KW-0723">Serine/threonine-protein kinase</keyword>
<organism evidence="7 8">
    <name type="scientific">Oikopleura dioica</name>
    <name type="common">Tunicate</name>
    <dbReference type="NCBI Taxonomy" id="34765"/>
    <lineage>
        <taxon>Eukaryota</taxon>
        <taxon>Metazoa</taxon>
        <taxon>Chordata</taxon>
        <taxon>Tunicata</taxon>
        <taxon>Appendicularia</taxon>
        <taxon>Copelata</taxon>
        <taxon>Oikopleuridae</taxon>
        <taxon>Oikopleura</taxon>
    </lineage>
</organism>
<evidence type="ECO:0000313" key="8">
    <source>
        <dbReference type="Proteomes" id="UP001158576"/>
    </source>
</evidence>
<name>A0ABN7SFZ7_OIKDI</name>
<reference evidence="7 8" key="1">
    <citation type="submission" date="2021-04" db="EMBL/GenBank/DDBJ databases">
        <authorList>
            <person name="Bliznina A."/>
        </authorList>
    </citation>
    <scope>NUCLEOTIDE SEQUENCE [LARGE SCALE GENOMIC DNA]</scope>
</reference>
<proteinExistence type="predicted"/>
<dbReference type="SMART" id="SM00220">
    <property type="entry name" value="S_TKc"/>
    <property type="match status" value="1"/>
</dbReference>
<dbReference type="EMBL" id="OU015569">
    <property type="protein sequence ID" value="CAG5097562.1"/>
    <property type="molecule type" value="Genomic_DNA"/>
</dbReference>
<accession>A0ABN7SFZ7</accession>